<dbReference type="PANTHER" id="PTHR34693:SF1">
    <property type="entry name" value="PROTEIN PAR32"/>
    <property type="match status" value="1"/>
</dbReference>
<proteinExistence type="predicted"/>
<feature type="region of interest" description="Disordered" evidence="1">
    <location>
        <begin position="1"/>
        <end position="270"/>
    </location>
</feature>
<keyword evidence="3" id="KW-1185">Reference proteome</keyword>
<dbReference type="InterPro" id="IPR053203">
    <property type="entry name" value="Cisplatin_resist-associated"/>
</dbReference>
<feature type="compositionally biased region" description="Polar residues" evidence="1">
    <location>
        <begin position="71"/>
        <end position="80"/>
    </location>
</feature>
<name>A0ABR3JRQ8_9AGAR</name>
<feature type="compositionally biased region" description="Gly residues" evidence="1">
    <location>
        <begin position="260"/>
        <end position="270"/>
    </location>
</feature>
<dbReference type="Proteomes" id="UP001556367">
    <property type="component" value="Unassembled WGS sequence"/>
</dbReference>
<evidence type="ECO:0000313" key="3">
    <source>
        <dbReference type="Proteomes" id="UP001556367"/>
    </source>
</evidence>
<feature type="compositionally biased region" description="Basic and acidic residues" evidence="1">
    <location>
        <begin position="240"/>
        <end position="253"/>
    </location>
</feature>
<accession>A0ABR3JRQ8</accession>
<dbReference type="PANTHER" id="PTHR34693">
    <property type="entry name" value="PROTEIN PAR32"/>
    <property type="match status" value="1"/>
</dbReference>
<dbReference type="InterPro" id="IPR022024">
    <property type="entry name" value="DUF3602"/>
</dbReference>
<comment type="caution">
    <text evidence="2">The sequence shown here is derived from an EMBL/GenBank/DDBJ whole genome shotgun (WGS) entry which is preliminary data.</text>
</comment>
<sequence>MTDQERSLSRGREAYHSSGRGGLGNIRQTSASRDRAAVDGPDDFSRTRGREPAVPEHGVYSTGRGGAGNIRSPSRSTPSGATDAREAEILKSHAEADKDAIHSTGRGGFGNMSRSRSRGPSAHPPVHSTGRGGAGNMFPGEASPSLTEAEEAERRQLGFANKDGVHSTGRGGVANIASSPAPGVERHAHTPGAYESSGRGGAGNIRERSVDDRKDAGAEAHKEKHGIAGVFEKLHHGHKHDHEHGETAKRPETEVSGAGLDAGGLRGGLM</sequence>
<organism evidence="2 3">
    <name type="scientific">Hohenbuehelia grisea</name>
    <dbReference type="NCBI Taxonomy" id="104357"/>
    <lineage>
        <taxon>Eukaryota</taxon>
        <taxon>Fungi</taxon>
        <taxon>Dikarya</taxon>
        <taxon>Basidiomycota</taxon>
        <taxon>Agaricomycotina</taxon>
        <taxon>Agaricomycetes</taxon>
        <taxon>Agaricomycetidae</taxon>
        <taxon>Agaricales</taxon>
        <taxon>Pleurotineae</taxon>
        <taxon>Pleurotaceae</taxon>
        <taxon>Hohenbuehelia</taxon>
    </lineage>
</organism>
<gene>
    <name evidence="2" type="ORF">HGRIS_000675</name>
</gene>
<feature type="compositionally biased region" description="Basic and acidic residues" evidence="1">
    <location>
        <begin position="205"/>
        <end position="226"/>
    </location>
</feature>
<feature type="compositionally biased region" description="Basic and acidic residues" evidence="1">
    <location>
        <begin position="83"/>
        <end position="101"/>
    </location>
</feature>
<feature type="compositionally biased region" description="Basic and acidic residues" evidence="1">
    <location>
        <begin position="1"/>
        <end position="15"/>
    </location>
</feature>
<evidence type="ECO:0000256" key="1">
    <source>
        <dbReference type="SAM" id="MobiDB-lite"/>
    </source>
</evidence>
<protein>
    <submittedName>
        <fullName evidence="2">Uncharacterized protein</fullName>
    </submittedName>
</protein>
<reference evidence="3" key="1">
    <citation type="submission" date="2024-06" db="EMBL/GenBank/DDBJ databases">
        <title>Multi-omics analyses provide insights into the biosynthesis of the anticancer antibiotic pleurotin in Hohenbuehelia grisea.</title>
        <authorList>
            <person name="Weaver J.A."/>
            <person name="Alberti F."/>
        </authorList>
    </citation>
    <scope>NUCLEOTIDE SEQUENCE [LARGE SCALE GENOMIC DNA]</scope>
    <source>
        <strain evidence="3">T-177</strain>
    </source>
</reference>
<dbReference type="Pfam" id="PF12223">
    <property type="entry name" value="DUF3602"/>
    <property type="match status" value="2"/>
</dbReference>
<evidence type="ECO:0000313" key="2">
    <source>
        <dbReference type="EMBL" id="KAL0958535.1"/>
    </source>
</evidence>
<dbReference type="EMBL" id="JASNQZ010000004">
    <property type="protein sequence ID" value="KAL0958535.1"/>
    <property type="molecule type" value="Genomic_DNA"/>
</dbReference>
<feature type="compositionally biased region" description="Basic and acidic residues" evidence="1">
    <location>
        <begin position="32"/>
        <end position="54"/>
    </location>
</feature>